<proteinExistence type="predicted"/>
<organism evidence="1 2">
    <name type="scientific">Caldisalinibacter kiritimatiensis</name>
    <dbReference type="NCBI Taxonomy" id="1304284"/>
    <lineage>
        <taxon>Bacteria</taxon>
        <taxon>Bacillati</taxon>
        <taxon>Bacillota</taxon>
        <taxon>Tissierellia</taxon>
        <taxon>Tissierellales</taxon>
        <taxon>Thermohalobacteraceae</taxon>
        <taxon>Caldisalinibacter</taxon>
    </lineage>
</organism>
<dbReference type="eggNOG" id="ENOG502ZBVR">
    <property type="taxonomic scope" value="Bacteria"/>
</dbReference>
<dbReference type="Proteomes" id="UP000013378">
    <property type="component" value="Unassembled WGS sequence"/>
</dbReference>
<dbReference type="RefSeq" id="WP_006312060.1">
    <property type="nucleotide sequence ID" value="NZ_ARZA01000130.1"/>
</dbReference>
<comment type="caution">
    <text evidence="1">The sequence shown here is derived from an EMBL/GenBank/DDBJ whole genome shotgun (WGS) entry which is preliminary data.</text>
</comment>
<accession>R1AU40</accession>
<keyword evidence="2" id="KW-1185">Reference proteome</keyword>
<evidence type="ECO:0000313" key="2">
    <source>
        <dbReference type="Proteomes" id="UP000013378"/>
    </source>
</evidence>
<dbReference type="AlphaFoldDB" id="R1AU40"/>
<dbReference type="OrthoDB" id="1952884at2"/>
<reference evidence="1 2" key="1">
    <citation type="journal article" date="2015" name="Geomicrobiol. J.">
        <title>Caldisalinibacter kiritimatiensis gen. nov., sp. nov., a moderately thermohalophilic thiosulfate-reducing bacterium from a hypersaline microbial mat.</title>
        <authorList>
            <person name="Ben Hania W."/>
            <person name="Joseph M."/>
            <person name="Fiebig A."/>
            <person name="Bunk B."/>
            <person name="Klenk H.-P."/>
            <person name="Fardeau M.-L."/>
            <person name="Spring S."/>
        </authorList>
    </citation>
    <scope>NUCLEOTIDE SEQUENCE [LARGE SCALE GENOMIC DNA]</scope>
    <source>
        <strain evidence="1 2">L21-TH-D2</strain>
    </source>
</reference>
<gene>
    <name evidence="1" type="ORF">L21TH_1279</name>
</gene>
<evidence type="ECO:0000313" key="1">
    <source>
        <dbReference type="EMBL" id="EOD00678.1"/>
    </source>
</evidence>
<dbReference type="EMBL" id="ARZA01000130">
    <property type="protein sequence ID" value="EOD00678.1"/>
    <property type="molecule type" value="Genomic_DNA"/>
</dbReference>
<sequence length="244" mass="29352">MATASLKLWDIYEGLKNNFLFNSDVNSIYVLLALYDLEENISNIYPKYITTKKIKRRLKYVFKNRENADVIAHNISLLLHEDVNRLELCFYLEGYKYGFSNAKWVNRLEEKTIKKHGLEFIYKSEYLFHFNCTDKEVRDIQLKVGREIDALERNNKYLEDLVYTFSDKVIKNKLKNIDKYIDKQLKMDFNPYDFSIKEECYKLKKDELDKVYKSVVSVLIKNLKKIYKEACWYAINDKVLKRYV</sequence>
<protein>
    <submittedName>
        <fullName evidence="1">Uncharacterized protein</fullName>
    </submittedName>
</protein>
<name>R1AU40_9FIRM</name>
<dbReference type="STRING" id="1304284.L21TH_1279"/>